<dbReference type="Pfam" id="PF25987">
    <property type="entry name" value="PRRT3"/>
    <property type="match status" value="1"/>
</dbReference>
<feature type="transmembrane region" description="Helical" evidence="8">
    <location>
        <begin position="192"/>
        <end position="215"/>
    </location>
</feature>
<keyword evidence="5 8" id="KW-1133">Transmembrane helix</keyword>
<feature type="transmembrane region" description="Helical" evidence="8">
    <location>
        <begin position="158"/>
        <end position="180"/>
    </location>
</feature>
<feature type="compositionally biased region" description="Basic and acidic residues" evidence="7">
    <location>
        <begin position="488"/>
        <end position="502"/>
    </location>
</feature>
<keyword evidence="6 8" id="KW-0472">Membrane</keyword>
<dbReference type="OrthoDB" id="10066605at2759"/>
<evidence type="ECO:0000313" key="10">
    <source>
        <dbReference type="EMBL" id="KAF7994981.1"/>
    </source>
</evidence>
<dbReference type="AlphaFoldDB" id="A0A834Y1S2"/>
<name>A0A834Y1S2_APHGI</name>
<gene>
    <name evidence="10" type="ORF">HCN44_004453</name>
</gene>
<feature type="region of interest" description="Disordered" evidence="7">
    <location>
        <begin position="442"/>
        <end position="503"/>
    </location>
</feature>
<sequence>MDKPTSINYDVTRDNSTGNDCNCNTTTLQKILVISPSWISVNQDLRWFYSLHTYGFACLFFVLGFYTLFTILNLRSLISSRPFMSTINIFLCILGVSRSGSLFIDPYNLQETMPKVIGSIMWDIGFPCVTSAFCLIQLAFLQLTQLKFGPEKLQKESCLNFIITCHFFCIIASDVALALHNHFITKYIVQTIFLGWSIILYLIFLHAGYSVMNLLRTLPNNLLTRENSIGNQKGIMQLAMLAPYNNLATSVAAALVPTLLNSKIISDDNNETVISINDDTDDIQKDRKCKQIIKPSRNLIKNINEDQSTSSTVPEVYVRPPTPTPSVANLPTITVSSPSRRSSVSNSRRGSDVSKGSRRTSDCSVKFVNDNNTNNHSSTATPTLSDNNFSQIIDRPRTPDSITRRHSDMPTPTGSKTDIRRCSDFTHEKNRSSQFAVKLRRNSDFGNRTPKRLNCDESGKLPQVLDVSPSGSRRNSDLGGLSAVKTPTESRRNSDISYRRNSELSQIRQMNSSRRCSEISIKTPDKITTSFQTSLINMEIQERSESDSDQGDFNEKVSLMNENDKYNIDDTKNRKKSLTWKNVDTCKNDDDDITVASSLLGDRTNLDNRVVGNDFTLHAILNHIAYVNRAKSDVPLYIPETNIGAARKNQIKKVLNVTYATAILGIILCIADIIRIFGPYGLLGETVRQGIKPKPDDYPRPWPWLIYQTLCRGLELIMGCAMASITKQPSVSPRHQYFSNYRSYSDRIKHGGNPYL</sequence>
<feature type="region of interest" description="Disordered" evidence="7">
    <location>
        <begin position="301"/>
        <end position="419"/>
    </location>
</feature>
<feature type="transmembrane region" description="Helical" evidence="8">
    <location>
        <begin position="657"/>
        <end position="678"/>
    </location>
</feature>
<keyword evidence="2" id="KW-0597">Phosphoprotein</keyword>
<dbReference type="InterPro" id="IPR052836">
    <property type="entry name" value="PRRT_domain-containing"/>
</dbReference>
<feature type="domain" description="Proline-rich transmembrane protein 3/4" evidence="9">
    <location>
        <begin position="36"/>
        <end position="220"/>
    </location>
</feature>
<evidence type="ECO:0000259" key="9">
    <source>
        <dbReference type="Pfam" id="PF25987"/>
    </source>
</evidence>
<evidence type="ECO:0000256" key="5">
    <source>
        <dbReference type="ARBA" id="ARBA00022989"/>
    </source>
</evidence>
<comment type="caution">
    <text evidence="10">The sequence shown here is derived from an EMBL/GenBank/DDBJ whole genome shotgun (WGS) entry which is preliminary data.</text>
</comment>
<feature type="transmembrane region" description="Helical" evidence="8">
    <location>
        <begin position="124"/>
        <end position="146"/>
    </location>
</feature>
<feature type="transmembrane region" description="Helical" evidence="8">
    <location>
        <begin position="54"/>
        <end position="74"/>
    </location>
</feature>
<feature type="compositionally biased region" description="Polar residues" evidence="7">
    <location>
        <begin position="301"/>
        <end position="313"/>
    </location>
</feature>
<dbReference type="PANTHER" id="PTHR35578">
    <property type="entry name" value="PROLINE-RICH TRANSMEMBRANE PROTEIN 4-RELATED"/>
    <property type="match status" value="1"/>
</dbReference>
<dbReference type="EMBL" id="JACMRX010000002">
    <property type="protein sequence ID" value="KAF7994981.1"/>
    <property type="molecule type" value="Genomic_DNA"/>
</dbReference>
<evidence type="ECO:0000256" key="8">
    <source>
        <dbReference type="SAM" id="Phobius"/>
    </source>
</evidence>
<feature type="transmembrane region" description="Helical" evidence="8">
    <location>
        <begin position="86"/>
        <end position="104"/>
    </location>
</feature>
<dbReference type="Proteomes" id="UP000639338">
    <property type="component" value="Unassembled WGS sequence"/>
</dbReference>
<keyword evidence="11" id="KW-1185">Reference proteome</keyword>
<evidence type="ECO:0000256" key="7">
    <source>
        <dbReference type="SAM" id="MobiDB-lite"/>
    </source>
</evidence>
<feature type="compositionally biased region" description="Polar residues" evidence="7">
    <location>
        <begin position="325"/>
        <end position="334"/>
    </location>
</feature>
<evidence type="ECO:0000256" key="6">
    <source>
        <dbReference type="ARBA" id="ARBA00023136"/>
    </source>
</evidence>
<keyword evidence="4" id="KW-0732">Signal</keyword>
<evidence type="ECO:0000256" key="4">
    <source>
        <dbReference type="ARBA" id="ARBA00022729"/>
    </source>
</evidence>
<feature type="compositionally biased region" description="Basic and acidic residues" evidence="7">
    <location>
        <begin position="394"/>
        <end position="408"/>
    </location>
</feature>
<dbReference type="InterPro" id="IPR059081">
    <property type="entry name" value="PRRT3-4"/>
</dbReference>
<protein>
    <recommendedName>
        <fullName evidence="9">Proline-rich transmembrane protein 3/4 domain-containing protein</fullName>
    </recommendedName>
</protein>
<evidence type="ECO:0000313" key="11">
    <source>
        <dbReference type="Proteomes" id="UP000639338"/>
    </source>
</evidence>
<evidence type="ECO:0000256" key="2">
    <source>
        <dbReference type="ARBA" id="ARBA00022553"/>
    </source>
</evidence>
<evidence type="ECO:0000256" key="1">
    <source>
        <dbReference type="ARBA" id="ARBA00004141"/>
    </source>
</evidence>
<reference evidence="10 11" key="1">
    <citation type="submission" date="2020-08" db="EMBL/GenBank/DDBJ databases">
        <title>Aphidius gifuensis genome sequencing and assembly.</title>
        <authorList>
            <person name="Du Z."/>
        </authorList>
    </citation>
    <scope>NUCLEOTIDE SEQUENCE [LARGE SCALE GENOMIC DNA]</scope>
    <source>
        <strain evidence="10">YNYX2018</strain>
        <tissue evidence="10">Adults</tissue>
    </source>
</reference>
<feature type="compositionally biased region" description="Polar residues" evidence="7">
    <location>
        <begin position="369"/>
        <end position="391"/>
    </location>
</feature>
<feature type="compositionally biased region" description="Low complexity" evidence="7">
    <location>
        <begin position="335"/>
        <end position="348"/>
    </location>
</feature>
<proteinExistence type="predicted"/>
<accession>A0A834Y1S2</accession>
<evidence type="ECO:0000256" key="3">
    <source>
        <dbReference type="ARBA" id="ARBA00022692"/>
    </source>
</evidence>
<organism evidence="10 11">
    <name type="scientific">Aphidius gifuensis</name>
    <name type="common">Parasitoid wasp</name>
    <dbReference type="NCBI Taxonomy" id="684658"/>
    <lineage>
        <taxon>Eukaryota</taxon>
        <taxon>Metazoa</taxon>
        <taxon>Ecdysozoa</taxon>
        <taxon>Arthropoda</taxon>
        <taxon>Hexapoda</taxon>
        <taxon>Insecta</taxon>
        <taxon>Pterygota</taxon>
        <taxon>Neoptera</taxon>
        <taxon>Endopterygota</taxon>
        <taxon>Hymenoptera</taxon>
        <taxon>Apocrita</taxon>
        <taxon>Ichneumonoidea</taxon>
        <taxon>Braconidae</taxon>
        <taxon>Aphidiinae</taxon>
        <taxon>Aphidius</taxon>
    </lineage>
</organism>
<comment type="subcellular location">
    <subcellularLocation>
        <location evidence="1">Membrane</location>
        <topology evidence="1">Multi-pass membrane protein</topology>
    </subcellularLocation>
</comment>
<keyword evidence="3 8" id="KW-0812">Transmembrane</keyword>
<dbReference type="PANTHER" id="PTHR35578:SF6">
    <property type="entry name" value="PROLINE-RICH TRANSMEMBRANE PROTEIN 4"/>
    <property type="match status" value="1"/>
</dbReference>